<dbReference type="InterPro" id="IPR016195">
    <property type="entry name" value="Pol/histidinol_Pase-like"/>
</dbReference>
<dbReference type="Pfam" id="PF06925">
    <property type="entry name" value="MGDG_synth"/>
    <property type="match status" value="1"/>
</dbReference>
<organism evidence="5 6">
    <name type="scientific">Methylacidimicrobium tartarophylax</name>
    <dbReference type="NCBI Taxonomy" id="1041768"/>
    <lineage>
        <taxon>Bacteria</taxon>
        <taxon>Pseudomonadati</taxon>
        <taxon>Verrucomicrobiota</taxon>
        <taxon>Methylacidimicrobium</taxon>
    </lineage>
</organism>
<dbReference type="SUPFAM" id="SSF53756">
    <property type="entry name" value="UDP-Glycosyltransferase/glycogen phosphorylase"/>
    <property type="match status" value="1"/>
</dbReference>
<reference evidence="5 6" key="1">
    <citation type="submission" date="2019-09" db="EMBL/GenBank/DDBJ databases">
        <authorList>
            <person name="Cremers G."/>
        </authorList>
    </citation>
    <scope>NUCLEOTIDE SEQUENCE [LARGE SCALE GENOMIC DNA]</scope>
    <source>
        <strain evidence="5">4A</strain>
    </source>
</reference>
<proteinExistence type="inferred from homology"/>
<dbReference type="Gene3D" id="3.20.20.140">
    <property type="entry name" value="Metal-dependent hydrolases"/>
    <property type="match status" value="1"/>
</dbReference>
<evidence type="ECO:0000259" key="4">
    <source>
        <dbReference type="SMART" id="SM00481"/>
    </source>
</evidence>
<dbReference type="RefSeq" id="WP_142660283.1">
    <property type="nucleotide sequence ID" value="NZ_CABFVA020000076.1"/>
</dbReference>
<dbReference type="SMART" id="SM00481">
    <property type="entry name" value="POLIIIAc"/>
    <property type="match status" value="1"/>
</dbReference>
<dbReference type="InterPro" id="IPR050519">
    <property type="entry name" value="Glycosyltransf_28_UgtP"/>
</dbReference>
<dbReference type="InterPro" id="IPR003141">
    <property type="entry name" value="Pol/His_phosphatase_N"/>
</dbReference>
<evidence type="ECO:0000256" key="1">
    <source>
        <dbReference type="ARBA" id="ARBA00006962"/>
    </source>
</evidence>
<feature type="domain" description="Polymerase/histidinol phosphatase N-terminal" evidence="4">
    <location>
        <begin position="404"/>
        <end position="495"/>
    </location>
</feature>
<dbReference type="InterPro" id="IPR009695">
    <property type="entry name" value="Diacylglyc_glucosyltr_N"/>
</dbReference>
<dbReference type="SUPFAM" id="SSF89550">
    <property type="entry name" value="PHP domain-like"/>
    <property type="match status" value="1"/>
</dbReference>
<keyword evidence="2 5" id="KW-0328">Glycosyltransferase</keyword>
<dbReference type="InterPro" id="IPR004013">
    <property type="entry name" value="PHP_dom"/>
</dbReference>
<dbReference type="GO" id="GO:0016020">
    <property type="term" value="C:membrane"/>
    <property type="evidence" value="ECO:0007669"/>
    <property type="project" value="GOC"/>
</dbReference>
<dbReference type="OrthoDB" id="9815663at2"/>
<keyword evidence="3 5" id="KW-0808">Transferase</keyword>
<sequence>MKRILIFTAGFGEGHNTAARNIQEALEWVAPDEAHVEIVDLFESCYGRFNGVIRQAYLTAINRTPLLWKGIYSLFDRTTILEDGISALARMRRSLDWLLREVQPDAVLCTYPIYNYLIEEIFRDGRRKNFSHLTVITDSITVNSFWHRGPSDAFLVPNEETAVALRAAGIQEKRIQVFGFPVQLDFLEAKEIGVGEELGAEPRILYIINSGKKKATKIIRLLLQHPRWRATVVVGRDRALLEEVLRVAKGSEEKIQVLGWTDKIPELLLTHHALISKAGGATVQEAVAARCPMVVTQIVPGQEEGNFDLLRRRGAALYAEKPWQIIQVLEELFAEEGKLWKRVRSALTGISRPDASMQIARFVLDRAAIENAAPDSLPGFPRKVRDLLSNGVPPPRESAQVLLCDFHVHSTYSDGRLSVGEIVDFYGQRGFDCICITDHIVDRTRFIGRVCQLTGLVLSPDLVGEYFEALHREKERAWRKYRMILFAGLEFNKDGYRAKSSAHLLGVDLQRPIDPSLSLPEIIGEIRAQDGLSVASHPHKFQSVWGPNTLYLWENQEQFAPLLDAWEIANRDDLFAPIGLKRLPFIANSDFHKPKHIDSWKTVLFCEKDSQAIKECVRVNRNVALTLYRRHRFGSLLRCPEEELLHA</sequence>
<dbReference type="EC" id="2.4.1.315" evidence="5"/>
<dbReference type="EMBL" id="CABFVA020000076">
    <property type="protein sequence ID" value="VVM06870.1"/>
    <property type="molecule type" value="Genomic_DNA"/>
</dbReference>
<dbReference type="GO" id="GO:0016758">
    <property type="term" value="F:hexosyltransferase activity"/>
    <property type="evidence" value="ECO:0007669"/>
    <property type="project" value="InterPro"/>
</dbReference>
<dbReference type="PANTHER" id="PTHR43025">
    <property type="entry name" value="MONOGALACTOSYLDIACYLGLYCEROL SYNTHASE"/>
    <property type="match status" value="1"/>
</dbReference>
<protein>
    <submittedName>
        <fullName evidence="5">Processive diacylglycerol beta-glucosyltransferase</fullName>
        <ecNumber evidence="5">2.4.1.315</ecNumber>
    </submittedName>
</protein>
<evidence type="ECO:0000256" key="2">
    <source>
        <dbReference type="ARBA" id="ARBA00022676"/>
    </source>
</evidence>
<dbReference type="GO" id="GO:0009247">
    <property type="term" value="P:glycolipid biosynthetic process"/>
    <property type="evidence" value="ECO:0007669"/>
    <property type="project" value="InterPro"/>
</dbReference>
<dbReference type="Gene3D" id="3.40.50.2000">
    <property type="entry name" value="Glycogen Phosphorylase B"/>
    <property type="match status" value="1"/>
</dbReference>
<evidence type="ECO:0000313" key="6">
    <source>
        <dbReference type="Proteomes" id="UP000334923"/>
    </source>
</evidence>
<dbReference type="Pfam" id="PF02811">
    <property type="entry name" value="PHP"/>
    <property type="match status" value="1"/>
</dbReference>
<dbReference type="Proteomes" id="UP000334923">
    <property type="component" value="Unassembled WGS sequence"/>
</dbReference>
<name>A0A5E6MD43_9BACT</name>
<dbReference type="AlphaFoldDB" id="A0A5E6MD43"/>
<keyword evidence="6" id="KW-1185">Reference proteome</keyword>
<accession>A0A5E6MD43</accession>
<dbReference type="PANTHER" id="PTHR43025:SF3">
    <property type="entry name" value="MONOGALACTOSYLDIACYLGLYCEROL SYNTHASE 1, CHLOROPLASTIC"/>
    <property type="match status" value="1"/>
</dbReference>
<gene>
    <name evidence="5" type="primary">ugtP</name>
    <name evidence="5" type="ORF">MAMT_01439</name>
</gene>
<comment type="similarity">
    <text evidence="1">Belongs to the glycosyltransferase 28 family.</text>
</comment>
<evidence type="ECO:0000256" key="3">
    <source>
        <dbReference type="ARBA" id="ARBA00022679"/>
    </source>
</evidence>
<evidence type="ECO:0000313" key="5">
    <source>
        <dbReference type="EMBL" id="VVM06870.1"/>
    </source>
</evidence>